<name>A0A0H4J2S9_9PROT</name>
<organism evidence="13 14">
    <name type="scientific">Methylophilales bacterium MBRS-H7</name>
    <dbReference type="NCBI Taxonomy" id="1623450"/>
    <lineage>
        <taxon>Bacteria</taxon>
        <taxon>Pseudomonadati</taxon>
        <taxon>Pseudomonadota</taxon>
        <taxon>Betaproteobacteria</taxon>
        <taxon>Nitrosomonadales</taxon>
        <taxon>OM43 clade</taxon>
    </lineage>
</organism>
<protein>
    <recommendedName>
        <fullName evidence="11">Molybdenum transport system permease</fullName>
    </recommendedName>
</protein>
<keyword evidence="9 10" id="KW-0472">Membrane</keyword>
<evidence type="ECO:0000313" key="14">
    <source>
        <dbReference type="Proteomes" id="UP000066549"/>
    </source>
</evidence>
<dbReference type="CDD" id="cd06261">
    <property type="entry name" value="TM_PBP2"/>
    <property type="match status" value="1"/>
</dbReference>
<dbReference type="SUPFAM" id="SSF161098">
    <property type="entry name" value="MetI-like"/>
    <property type="match status" value="1"/>
</dbReference>
<evidence type="ECO:0000256" key="10">
    <source>
        <dbReference type="RuleBase" id="RU363032"/>
    </source>
</evidence>
<proteinExistence type="inferred from homology"/>
<dbReference type="Pfam" id="PF00528">
    <property type="entry name" value="BPD_transp_1"/>
    <property type="match status" value="1"/>
</dbReference>
<dbReference type="GO" id="GO:0015098">
    <property type="term" value="F:molybdate ion transmembrane transporter activity"/>
    <property type="evidence" value="ECO:0007669"/>
    <property type="project" value="UniProtKB-UniRule"/>
</dbReference>
<comment type="similarity">
    <text evidence="3 11">Belongs to the binding-protein-dependent transport system permease family. CysTW subfamily.</text>
</comment>
<feature type="transmembrane region" description="Helical" evidence="10">
    <location>
        <begin position="49"/>
        <end position="70"/>
    </location>
</feature>
<keyword evidence="6 11" id="KW-0500">Molybdenum</keyword>
<dbReference type="InterPro" id="IPR035906">
    <property type="entry name" value="MetI-like_sf"/>
</dbReference>
<dbReference type="NCBIfam" id="TIGR02141">
    <property type="entry name" value="modB_ABC"/>
    <property type="match status" value="1"/>
</dbReference>
<evidence type="ECO:0000256" key="2">
    <source>
        <dbReference type="ARBA" id="ARBA00004651"/>
    </source>
</evidence>
<keyword evidence="5" id="KW-1003">Cell membrane</keyword>
<accession>A0A0H4J2S9</accession>
<comment type="caution">
    <text evidence="11">Lacks conserved residue(s) required for the propagation of feature annotation.</text>
</comment>
<dbReference type="InterPro" id="IPR011867">
    <property type="entry name" value="ModB_ABC"/>
</dbReference>
<dbReference type="EMBL" id="CP011002">
    <property type="protein sequence ID" value="AKO66068.1"/>
    <property type="molecule type" value="Genomic_DNA"/>
</dbReference>
<evidence type="ECO:0000256" key="3">
    <source>
        <dbReference type="ARBA" id="ARBA00007069"/>
    </source>
</evidence>
<evidence type="ECO:0000256" key="11">
    <source>
        <dbReference type="RuleBase" id="RU365097"/>
    </source>
</evidence>
<dbReference type="InterPro" id="IPR000515">
    <property type="entry name" value="MetI-like"/>
</dbReference>
<dbReference type="OrthoDB" id="9795403at2"/>
<comment type="subcellular location">
    <subcellularLocation>
        <location evidence="11">Cell inner membrane</location>
        <topology evidence="11">Multi-pass membrane protein</topology>
    </subcellularLocation>
    <subcellularLocation>
        <location evidence="2 10">Cell membrane</location>
        <topology evidence="2 10">Multi-pass membrane protein</topology>
    </subcellularLocation>
</comment>
<keyword evidence="8 10" id="KW-1133">Transmembrane helix</keyword>
<dbReference type="PANTHER" id="PTHR30183">
    <property type="entry name" value="MOLYBDENUM TRANSPORT SYSTEM PERMEASE PROTEIN MODB"/>
    <property type="match status" value="1"/>
</dbReference>
<keyword evidence="4 10" id="KW-0813">Transport</keyword>
<evidence type="ECO:0000256" key="9">
    <source>
        <dbReference type="ARBA" id="ARBA00023136"/>
    </source>
</evidence>
<comment type="function">
    <text evidence="1 11">Part of the binding-protein-dependent transport system for molybdenum; probably responsible for the translocation of the substrate across the membrane.</text>
</comment>
<evidence type="ECO:0000256" key="6">
    <source>
        <dbReference type="ARBA" id="ARBA00022505"/>
    </source>
</evidence>
<keyword evidence="14" id="KW-1185">Reference proteome</keyword>
<dbReference type="AlphaFoldDB" id="A0A0H4J2S9"/>
<dbReference type="PATRIC" id="fig|1623450.3.peg.1004"/>
<evidence type="ECO:0000256" key="7">
    <source>
        <dbReference type="ARBA" id="ARBA00022692"/>
    </source>
</evidence>
<feature type="transmembrane region" description="Helical" evidence="10">
    <location>
        <begin position="196"/>
        <end position="215"/>
    </location>
</feature>
<evidence type="ECO:0000256" key="5">
    <source>
        <dbReference type="ARBA" id="ARBA00022475"/>
    </source>
</evidence>
<dbReference type="Gene3D" id="1.10.3720.10">
    <property type="entry name" value="MetI-like"/>
    <property type="match status" value="1"/>
</dbReference>
<gene>
    <name evidence="13" type="ORF">VI33_05035</name>
</gene>
<evidence type="ECO:0000256" key="8">
    <source>
        <dbReference type="ARBA" id="ARBA00022989"/>
    </source>
</evidence>
<evidence type="ECO:0000313" key="13">
    <source>
        <dbReference type="EMBL" id="AKO66068.1"/>
    </source>
</evidence>
<feature type="domain" description="ABC transmembrane type-1" evidence="12">
    <location>
        <begin position="11"/>
        <end position="214"/>
    </location>
</feature>
<evidence type="ECO:0000259" key="12">
    <source>
        <dbReference type="PROSITE" id="PS50928"/>
    </source>
</evidence>
<keyword evidence="11" id="KW-0997">Cell inner membrane</keyword>
<dbReference type="GO" id="GO:0005886">
    <property type="term" value="C:plasma membrane"/>
    <property type="evidence" value="ECO:0007669"/>
    <property type="project" value="UniProtKB-SubCell"/>
</dbReference>
<evidence type="ECO:0000256" key="4">
    <source>
        <dbReference type="ARBA" id="ARBA00022448"/>
    </source>
</evidence>
<keyword evidence="7 10" id="KW-0812">Transmembrane</keyword>
<reference evidence="13 14" key="1">
    <citation type="submission" date="2015-03" db="EMBL/GenBank/DDBJ databases">
        <title>Comparative analysis of the OM43 clade including a novel species from Red Sea uncovers genomic and metabolic diversity among marine methylotrophs.</title>
        <authorList>
            <person name="Jimenez-Infante F."/>
            <person name="Ngugi D.K."/>
            <person name="Vinu M."/>
            <person name="Alam I."/>
            <person name="Kamau A."/>
            <person name="Blom J."/>
            <person name="Bajic V.B."/>
            <person name="Stingl U."/>
        </authorList>
    </citation>
    <scope>NUCLEOTIDE SEQUENCE [LARGE SCALE GENOMIC DNA]</scope>
    <source>
        <strain evidence="13 14">MBRSH7</strain>
    </source>
</reference>
<dbReference type="PROSITE" id="PS50928">
    <property type="entry name" value="ABC_TM1"/>
    <property type="match status" value="1"/>
</dbReference>
<feature type="transmembrane region" description="Helical" evidence="10">
    <location>
        <begin position="12"/>
        <end position="37"/>
    </location>
</feature>
<sequence length="221" mass="24091">MTISDYEITVLLLSLKVASISSIIAFFPSLLIAYFLARKNFIGKSFVDGLIHLPLVLPPVVIGFFLLIIFGKNGLVGDIFFSTFNIRISFTWIAAVIASAVMGFPLFVRSIRQSISEIDPKLIEAAQTLGANKLKIFKKIIIPLSKKGIITGFILSFSRSLGEFGATITFAGNIFGETQTLPLAIYSSLQDPDANLIVIRLVGISIFISLAALMISNRLSK</sequence>
<dbReference type="PANTHER" id="PTHR30183:SF3">
    <property type="entry name" value="MOLYBDENUM TRANSPORT SYSTEM PERMEASE PROTEIN MODB"/>
    <property type="match status" value="1"/>
</dbReference>
<dbReference type="Proteomes" id="UP000066549">
    <property type="component" value="Chromosome"/>
</dbReference>
<dbReference type="NCBIfam" id="NF006939">
    <property type="entry name" value="PRK09421.1"/>
    <property type="match status" value="1"/>
</dbReference>
<feature type="transmembrane region" description="Helical" evidence="10">
    <location>
        <begin position="90"/>
        <end position="108"/>
    </location>
</feature>
<evidence type="ECO:0000256" key="1">
    <source>
        <dbReference type="ARBA" id="ARBA00002949"/>
    </source>
</evidence>